<keyword evidence="3" id="KW-1185">Reference proteome</keyword>
<accession>A0ABQ4YIR3</accession>
<name>A0ABQ4YIR3_9ASTR</name>
<organism evidence="2 3">
    <name type="scientific">Tanacetum coccineum</name>
    <dbReference type="NCBI Taxonomy" id="301880"/>
    <lineage>
        <taxon>Eukaryota</taxon>
        <taxon>Viridiplantae</taxon>
        <taxon>Streptophyta</taxon>
        <taxon>Embryophyta</taxon>
        <taxon>Tracheophyta</taxon>
        <taxon>Spermatophyta</taxon>
        <taxon>Magnoliopsida</taxon>
        <taxon>eudicotyledons</taxon>
        <taxon>Gunneridae</taxon>
        <taxon>Pentapetalae</taxon>
        <taxon>asterids</taxon>
        <taxon>campanulids</taxon>
        <taxon>Asterales</taxon>
        <taxon>Asteraceae</taxon>
        <taxon>Asteroideae</taxon>
        <taxon>Anthemideae</taxon>
        <taxon>Anthemidinae</taxon>
        <taxon>Tanacetum</taxon>
    </lineage>
</organism>
<comment type="caution">
    <text evidence="2">The sequence shown here is derived from an EMBL/GenBank/DDBJ whole genome shotgun (WGS) entry which is preliminary data.</text>
</comment>
<proteinExistence type="predicted"/>
<protein>
    <submittedName>
        <fullName evidence="2">Uncharacterized protein</fullName>
    </submittedName>
</protein>
<feature type="compositionally biased region" description="Polar residues" evidence="1">
    <location>
        <begin position="177"/>
        <end position="187"/>
    </location>
</feature>
<reference evidence="2" key="2">
    <citation type="submission" date="2022-01" db="EMBL/GenBank/DDBJ databases">
        <authorList>
            <person name="Yamashiro T."/>
            <person name="Shiraishi A."/>
            <person name="Satake H."/>
            <person name="Nakayama K."/>
        </authorList>
    </citation>
    <scope>NUCLEOTIDE SEQUENCE</scope>
</reference>
<sequence length="187" mass="20954">MENTEKAFVDYASSRNIGMGESKLSRLGTQLKQQQDEVINKINTLWKVVLEKIDNAPTHDMAKNSMVYANFVSHNHQKSGAPPNKGIIMDPSKLFSLKYQAQSSVGEQNGNSSSPKHAHFVYTITIVRKEDEHKETRILESNVIDSDDNNLDVEDEKMVENESKVSKIIVEEGESSDLGNDNKTSDL</sequence>
<dbReference type="Proteomes" id="UP001151760">
    <property type="component" value="Unassembled WGS sequence"/>
</dbReference>
<feature type="region of interest" description="Disordered" evidence="1">
    <location>
        <begin position="158"/>
        <end position="187"/>
    </location>
</feature>
<evidence type="ECO:0000256" key="1">
    <source>
        <dbReference type="SAM" id="MobiDB-lite"/>
    </source>
</evidence>
<reference evidence="2" key="1">
    <citation type="journal article" date="2022" name="Int. J. Mol. Sci.">
        <title>Draft Genome of Tanacetum Coccineum: Genomic Comparison of Closely Related Tanacetum-Family Plants.</title>
        <authorList>
            <person name="Yamashiro T."/>
            <person name="Shiraishi A."/>
            <person name="Nakayama K."/>
            <person name="Satake H."/>
        </authorList>
    </citation>
    <scope>NUCLEOTIDE SEQUENCE</scope>
</reference>
<gene>
    <name evidence="2" type="ORF">Tco_0727227</name>
</gene>
<dbReference type="EMBL" id="BQNB010010441">
    <property type="protein sequence ID" value="GJS77346.1"/>
    <property type="molecule type" value="Genomic_DNA"/>
</dbReference>
<evidence type="ECO:0000313" key="2">
    <source>
        <dbReference type="EMBL" id="GJS77346.1"/>
    </source>
</evidence>
<evidence type="ECO:0000313" key="3">
    <source>
        <dbReference type="Proteomes" id="UP001151760"/>
    </source>
</evidence>